<keyword evidence="2" id="KW-0012">Acyltransferase</keyword>
<accession>A0A916X022</accession>
<evidence type="ECO:0000256" key="2">
    <source>
        <dbReference type="ARBA" id="ARBA00023315"/>
    </source>
</evidence>
<evidence type="ECO:0000259" key="3">
    <source>
        <dbReference type="PROSITE" id="PS51186"/>
    </source>
</evidence>
<dbReference type="InterPro" id="IPR000182">
    <property type="entry name" value="GNAT_dom"/>
</dbReference>
<keyword evidence="5" id="KW-1185">Reference proteome</keyword>
<dbReference type="PANTHER" id="PTHR43072:SF23">
    <property type="entry name" value="UPF0039 PROTEIN C11D3.02C"/>
    <property type="match status" value="1"/>
</dbReference>
<dbReference type="Pfam" id="PF00583">
    <property type="entry name" value="Acetyltransf_1"/>
    <property type="match status" value="1"/>
</dbReference>
<comment type="caution">
    <text evidence="4">The sequence shown here is derived from an EMBL/GenBank/DDBJ whole genome shotgun (WGS) entry which is preliminary data.</text>
</comment>
<organism evidence="4 5">
    <name type="scientific">Flexivirga endophytica</name>
    <dbReference type="NCBI Taxonomy" id="1849103"/>
    <lineage>
        <taxon>Bacteria</taxon>
        <taxon>Bacillati</taxon>
        <taxon>Actinomycetota</taxon>
        <taxon>Actinomycetes</taxon>
        <taxon>Micrococcales</taxon>
        <taxon>Dermacoccaceae</taxon>
        <taxon>Flexivirga</taxon>
    </lineage>
</organism>
<proteinExistence type="predicted"/>
<dbReference type="RefSeq" id="WP_188838619.1">
    <property type="nucleotide sequence ID" value="NZ_BMHI01000006.1"/>
</dbReference>
<dbReference type="Proteomes" id="UP000636793">
    <property type="component" value="Unassembled WGS sequence"/>
</dbReference>
<keyword evidence="1" id="KW-0808">Transferase</keyword>
<reference evidence="4" key="1">
    <citation type="journal article" date="2014" name="Int. J. Syst. Evol. Microbiol.">
        <title>Complete genome sequence of Corynebacterium casei LMG S-19264T (=DSM 44701T), isolated from a smear-ripened cheese.</title>
        <authorList>
            <consortium name="US DOE Joint Genome Institute (JGI-PGF)"/>
            <person name="Walter F."/>
            <person name="Albersmeier A."/>
            <person name="Kalinowski J."/>
            <person name="Ruckert C."/>
        </authorList>
    </citation>
    <scope>NUCLEOTIDE SEQUENCE</scope>
    <source>
        <strain evidence="4">CGMCC 1.15085</strain>
    </source>
</reference>
<dbReference type="GO" id="GO:0016747">
    <property type="term" value="F:acyltransferase activity, transferring groups other than amino-acyl groups"/>
    <property type="evidence" value="ECO:0007669"/>
    <property type="project" value="InterPro"/>
</dbReference>
<evidence type="ECO:0000256" key="1">
    <source>
        <dbReference type="ARBA" id="ARBA00022679"/>
    </source>
</evidence>
<dbReference type="AlphaFoldDB" id="A0A916X022"/>
<feature type="domain" description="N-acetyltransferase" evidence="3">
    <location>
        <begin position="186"/>
        <end position="338"/>
    </location>
</feature>
<dbReference type="InterPro" id="IPR016181">
    <property type="entry name" value="Acyl_CoA_acyltransferase"/>
</dbReference>
<name>A0A916X022_9MICO</name>
<dbReference type="Gene3D" id="3.40.630.30">
    <property type="match status" value="1"/>
</dbReference>
<dbReference type="PROSITE" id="PS51186">
    <property type="entry name" value="GNAT"/>
    <property type="match status" value="1"/>
</dbReference>
<protein>
    <submittedName>
        <fullName evidence="4">Acetyltransferase, GNAT</fullName>
    </submittedName>
</protein>
<dbReference type="CDD" id="cd04301">
    <property type="entry name" value="NAT_SF"/>
    <property type="match status" value="1"/>
</dbReference>
<gene>
    <name evidence="4" type="ORF">GCM10011492_37730</name>
</gene>
<evidence type="ECO:0000313" key="4">
    <source>
        <dbReference type="EMBL" id="GGB43237.1"/>
    </source>
</evidence>
<evidence type="ECO:0000313" key="5">
    <source>
        <dbReference type="Proteomes" id="UP000636793"/>
    </source>
</evidence>
<sequence>MTLPSAAVARLTLDELPGISWQPFGREDLPAIAAFYTECEAYDENPERTSLADLEEFWDSPRSVPEEDTLVARDADGNVVATAWAGCNRAMTEHRRVRLAGAVRPDRRGEGIGRAVLQWELAHGLAWDDASRRDGYGPLVMRMFVPTEQADVRDLATRNELPTERYFFEMSRRLDGVIEVPVLAGVRLAGWDIERNDEVHRVMDEAFQDHWGHTDTTTEMWQENIDSHAFRPAWTVLAIDDSTDRVIGGAMNYAWEQDWEPQGYTEGYTDQLGVLRSHRGRGVAAALLLESMRRFSEFGMDAAGLGVDAANPSGALRLYEKLGYQRTASTCAHQFTRP</sequence>
<dbReference type="PANTHER" id="PTHR43072">
    <property type="entry name" value="N-ACETYLTRANSFERASE"/>
    <property type="match status" value="1"/>
</dbReference>
<dbReference type="SUPFAM" id="SSF55729">
    <property type="entry name" value="Acyl-CoA N-acyltransferases (Nat)"/>
    <property type="match status" value="2"/>
</dbReference>
<dbReference type="EMBL" id="BMHI01000006">
    <property type="protein sequence ID" value="GGB43237.1"/>
    <property type="molecule type" value="Genomic_DNA"/>
</dbReference>
<reference evidence="4" key="2">
    <citation type="submission" date="2020-09" db="EMBL/GenBank/DDBJ databases">
        <authorList>
            <person name="Sun Q."/>
            <person name="Zhou Y."/>
        </authorList>
    </citation>
    <scope>NUCLEOTIDE SEQUENCE</scope>
    <source>
        <strain evidence="4">CGMCC 1.15085</strain>
    </source>
</reference>